<sequence length="419" mass="43877">MTLHSILGGSRVKKRSSTTTKRSSSSPWTASLARTKPGTPTTKSKPNNHHPNQEKLPDTGPAPLLLPGSLPIPTTTSRRLTPLQIHHLILTTMFDPLPPNNAGLGAARVATVLQSRAAMPPLVSAGHFQTLLVASGVAASPAAAEREVMAGLVVRRGLGRRVVIPTLVGHKAGELFVLAEALEGLVRGCAGLGEGVKEGFCRWLRGNPARGRIMEGEAEREGLGWKEVDALVREGFLTAVNEGGGGGGRGMFARPEERYGLISLETVSRAAAGSVAAAGGEGVLHAAGGTGVRSMMGPAGAGAGVSLGGFSIAVPGSGVFLKLASAALEHLTDLLRKNQYREMAESDLREKWDGHVVGDSKIALAKKIRGEFTGVMPGRTKKWKEFQGLAFSWVLQEAVGAGLVEIFETRTVGRGVRLV</sequence>
<feature type="region of interest" description="Disordered" evidence="2">
    <location>
        <begin position="1"/>
        <end position="75"/>
    </location>
</feature>
<dbReference type="InterPro" id="IPR018865">
    <property type="entry name" value="STK19-like"/>
</dbReference>
<reference evidence="3" key="2">
    <citation type="submission" date="2023-05" db="EMBL/GenBank/DDBJ databases">
        <authorList>
            <consortium name="Lawrence Berkeley National Laboratory"/>
            <person name="Steindorff A."/>
            <person name="Hensen N."/>
            <person name="Bonometti L."/>
            <person name="Westerberg I."/>
            <person name="Brannstrom I.O."/>
            <person name="Guillou S."/>
            <person name="Cros-Aarteil S."/>
            <person name="Calhoun S."/>
            <person name="Haridas S."/>
            <person name="Kuo A."/>
            <person name="Mondo S."/>
            <person name="Pangilinan J."/>
            <person name="Riley R."/>
            <person name="Labutti K."/>
            <person name="Andreopoulos B."/>
            <person name="Lipzen A."/>
            <person name="Chen C."/>
            <person name="Yanf M."/>
            <person name="Daum C."/>
            <person name="Ng V."/>
            <person name="Clum A."/>
            <person name="Ohm R."/>
            <person name="Martin F."/>
            <person name="Silar P."/>
            <person name="Natvig D."/>
            <person name="Lalanne C."/>
            <person name="Gautier V."/>
            <person name="Ament-Velasquez S.L."/>
            <person name="Kruys A."/>
            <person name="Hutchinson M.I."/>
            <person name="Powell A.J."/>
            <person name="Barry K."/>
            <person name="Miller A.N."/>
            <person name="Grigoriev I.V."/>
            <person name="Debuchy R."/>
            <person name="Gladieux P."/>
            <person name="Thoren M.H."/>
            <person name="Johannesson H."/>
        </authorList>
    </citation>
    <scope>NUCLEOTIDE SEQUENCE</scope>
    <source>
        <strain evidence="3">CBS 538.74</strain>
    </source>
</reference>
<evidence type="ECO:0000256" key="1">
    <source>
        <dbReference type="ARBA" id="ARBA00093458"/>
    </source>
</evidence>
<organism evidence="3 4">
    <name type="scientific">Chaetomidium leptoderma</name>
    <dbReference type="NCBI Taxonomy" id="669021"/>
    <lineage>
        <taxon>Eukaryota</taxon>
        <taxon>Fungi</taxon>
        <taxon>Dikarya</taxon>
        <taxon>Ascomycota</taxon>
        <taxon>Pezizomycotina</taxon>
        <taxon>Sordariomycetes</taxon>
        <taxon>Sordariomycetidae</taxon>
        <taxon>Sordariales</taxon>
        <taxon>Chaetomiaceae</taxon>
        <taxon>Chaetomidium</taxon>
    </lineage>
</organism>
<dbReference type="EMBL" id="MU856904">
    <property type="protein sequence ID" value="KAK4154727.1"/>
    <property type="molecule type" value="Genomic_DNA"/>
</dbReference>
<reference evidence="3" key="1">
    <citation type="journal article" date="2023" name="Mol. Phylogenet. Evol.">
        <title>Genome-scale phylogeny and comparative genomics of the fungal order Sordariales.</title>
        <authorList>
            <person name="Hensen N."/>
            <person name="Bonometti L."/>
            <person name="Westerberg I."/>
            <person name="Brannstrom I.O."/>
            <person name="Guillou S."/>
            <person name="Cros-Aarteil S."/>
            <person name="Calhoun S."/>
            <person name="Haridas S."/>
            <person name="Kuo A."/>
            <person name="Mondo S."/>
            <person name="Pangilinan J."/>
            <person name="Riley R."/>
            <person name="LaButti K."/>
            <person name="Andreopoulos B."/>
            <person name="Lipzen A."/>
            <person name="Chen C."/>
            <person name="Yan M."/>
            <person name="Daum C."/>
            <person name="Ng V."/>
            <person name="Clum A."/>
            <person name="Steindorff A."/>
            <person name="Ohm R.A."/>
            <person name="Martin F."/>
            <person name="Silar P."/>
            <person name="Natvig D.O."/>
            <person name="Lalanne C."/>
            <person name="Gautier V."/>
            <person name="Ament-Velasquez S.L."/>
            <person name="Kruys A."/>
            <person name="Hutchinson M.I."/>
            <person name="Powell A.J."/>
            <person name="Barry K."/>
            <person name="Miller A.N."/>
            <person name="Grigoriev I.V."/>
            <person name="Debuchy R."/>
            <person name="Gladieux P."/>
            <person name="Hiltunen Thoren M."/>
            <person name="Johannesson H."/>
        </authorList>
    </citation>
    <scope>NUCLEOTIDE SEQUENCE</scope>
    <source>
        <strain evidence="3">CBS 538.74</strain>
    </source>
</reference>
<name>A0AAN6VN91_9PEZI</name>
<feature type="compositionally biased region" description="Low complexity" evidence="2">
    <location>
        <begin position="35"/>
        <end position="45"/>
    </location>
</feature>
<protein>
    <submittedName>
        <fullName evidence="3">Serine-threonine protein kinase 19-domain-containing protein</fullName>
    </submittedName>
</protein>
<feature type="compositionally biased region" description="Low complexity" evidence="2">
    <location>
        <begin position="59"/>
        <end position="75"/>
    </location>
</feature>
<dbReference type="AlphaFoldDB" id="A0AAN6VN91"/>
<comment type="caution">
    <text evidence="3">The sequence shown here is derived from an EMBL/GenBank/DDBJ whole genome shotgun (WGS) entry which is preliminary data.</text>
</comment>
<gene>
    <name evidence="3" type="ORF">C8A00DRAFT_14171</name>
</gene>
<accession>A0AAN6VN91</accession>
<keyword evidence="3" id="KW-0418">Kinase</keyword>
<dbReference type="GO" id="GO:0046579">
    <property type="term" value="P:positive regulation of Ras protein signal transduction"/>
    <property type="evidence" value="ECO:0007669"/>
    <property type="project" value="TreeGrafter"/>
</dbReference>
<evidence type="ECO:0000313" key="4">
    <source>
        <dbReference type="Proteomes" id="UP001302745"/>
    </source>
</evidence>
<keyword evidence="3" id="KW-0808">Transferase</keyword>
<dbReference type="Pfam" id="PF10494">
    <property type="entry name" value="Stk19"/>
    <property type="match status" value="1"/>
</dbReference>
<dbReference type="PANTHER" id="PTHR15243">
    <property type="entry name" value="SERINE/THREONINE-PROTEIN KINASE 19"/>
    <property type="match status" value="1"/>
</dbReference>
<proteinExistence type="inferred from homology"/>
<dbReference type="PANTHER" id="PTHR15243:SF0">
    <property type="entry name" value="SERINE_THREONINE-PROTEIN KINASE 19"/>
    <property type="match status" value="1"/>
</dbReference>
<dbReference type="Proteomes" id="UP001302745">
    <property type="component" value="Unassembled WGS sequence"/>
</dbReference>
<evidence type="ECO:0000256" key="2">
    <source>
        <dbReference type="SAM" id="MobiDB-lite"/>
    </source>
</evidence>
<evidence type="ECO:0000313" key="3">
    <source>
        <dbReference type="EMBL" id="KAK4154727.1"/>
    </source>
</evidence>
<keyword evidence="4" id="KW-1185">Reference proteome</keyword>
<comment type="similarity">
    <text evidence="1">Belongs to the STK19 family.</text>
</comment>
<feature type="compositionally biased region" description="Low complexity" evidence="2">
    <location>
        <begin position="17"/>
        <end position="26"/>
    </location>
</feature>
<dbReference type="GO" id="GO:0016301">
    <property type="term" value="F:kinase activity"/>
    <property type="evidence" value="ECO:0007669"/>
    <property type="project" value="UniProtKB-KW"/>
</dbReference>